<gene>
    <name evidence="1" type="ORF">SDRG_14239</name>
</gene>
<dbReference type="InParanoid" id="T0R7F0"/>
<reference evidence="1 2" key="1">
    <citation type="submission" date="2012-04" db="EMBL/GenBank/DDBJ databases">
        <title>The Genome Sequence of Saprolegnia declina VS20.</title>
        <authorList>
            <consortium name="The Broad Institute Genome Sequencing Platform"/>
            <person name="Russ C."/>
            <person name="Nusbaum C."/>
            <person name="Tyler B."/>
            <person name="van West P."/>
            <person name="Dieguez-Uribeondo J."/>
            <person name="de Bruijn I."/>
            <person name="Tripathy S."/>
            <person name="Jiang R."/>
            <person name="Young S.K."/>
            <person name="Zeng Q."/>
            <person name="Gargeya S."/>
            <person name="Fitzgerald M."/>
            <person name="Haas B."/>
            <person name="Abouelleil A."/>
            <person name="Alvarado L."/>
            <person name="Arachchi H.M."/>
            <person name="Berlin A."/>
            <person name="Chapman S.B."/>
            <person name="Goldberg J."/>
            <person name="Griggs A."/>
            <person name="Gujja S."/>
            <person name="Hansen M."/>
            <person name="Howarth C."/>
            <person name="Imamovic A."/>
            <person name="Larimer J."/>
            <person name="McCowen C."/>
            <person name="Montmayeur A."/>
            <person name="Murphy C."/>
            <person name="Neiman D."/>
            <person name="Pearson M."/>
            <person name="Priest M."/>
            <person name="Roberts A."/>
            <person name="Saif S."/>
            <person name="Shea T."/>
            <person name="Sisk P."/>
            <person name="Sykes S."/>
            <person name="Wortman J."/>
            <person name="Nusbaum C."/>
            <person name="Birren B."/>
        </authorList>
    </citation>
    <scope>NUCLEOTIDE SEQUENCE [LARGE SCALE GENOMIC DNA]</scope>
    <source>
        <strain evidence="1 2">VS20</strain>
    </source>
</reference>
<proteinExistence type="predicted"/>
<dbReference type="VEuPathDB" id="FungiDB:SDRG_14239"/>
<keyword evidence="2" id="KW-1185">Reference proteome</keyword>
<dbReference type="AlphaFoldDB" id="T0R7F0"/>
<dbReference type="EMBL" id="JH767200">
    <property type="protein sequence ID" value="EQC27963.1"/>
    <property type="molecule type" value="Genomic_DNA"/>
</dbReference>
<dbReference type="RefSeq" id="XP_008618576.1">
    <property type="nucleotide sequence ID" value="XM_008620354.1"/>
</dbReference>
<evidence type="ECO:0000313" key="1">
    <source>
        <dbReference type="EMBL" id="EQC27963.1"/>
    </source>
</evidence>
<sequence length="633" mass="71064">MKGRGNTPRSAINAYDVRLKQLFVDSKQATNPLFGKEQRVKGCLALADAMTNDVGLYGPLLRALLVELRSAVFSDEATARHFADAGMFADTGTAAEMQARASLREIPCFVLLDLACRERTRVQVAEKEVATSEARLLQQKRSLFEREREYRCQLDDTFGELLEYKSHASSVREAYKNLSEESRQHQHDMKATLFAMQRELHAMSTAIAGYQAEIRDLHAVREKADAMRQQFDAIDDTTQRNQHETMAPAVRDLDQALRTELQLLLLRNARIAEYDHAVRFCNDETQRVLRHAFLHDVRGILDELAALEAHIAQASNNLSGEAHALDPSLAALLVPPQLATDSVLWTPYLACAQNRIPKQAHRLNVGELERFLGLVWARIAQAERACDKLLAEYENSHKRTALLAIEAEPTPTLPQVVFGLLLDRYGDERVAMLACFALLQAVDHFSPESPQIELFGCAFAGTVDQSAWWYLMRLQAQCAAAEVEITDDKALRLVGQHLLRLEASTAIQDHAYDGFVANVRMNTKGVLSTRSFFDWLAKRISMADDFHFKRATVQLAGKTDAAMVATAVLVNHILESVRLARTMVGRFVRFAALDTECHDTAVTADVREPPSVHLERAVYMLSYVQLKYYHATS</sequence>
<name>T0R7F0_SAPDV</name>
<organism evidence="1 2">
    <name type="scientific">Saprolegnia diclina (strain VS20)</name>
    <dbReference type="NCBI Taxonomy" id="1156394"/>
    <lineage>
        <taxon>Eukaryota</taxon>
        <taxon>Sar</taxon>
        <taxon>Stramenopiles</taxon>
        <taxon>Oomycota</taxon>
        <taxon>Saprolegniomycetes</taxon>
        <taxon>Saprolegniales</taxon>
        <taxon>Saprolegniaceae</taxon>
        <taxon>Saprolegnia</taxon>
    </lineage>
</organism>
<dbReference type="OMA" id="EREYRCQ"/>
<accession>T0R7F0</accession>
<evidence type="ECO:0000313" key="2">
    <source>
        <dbReference type="Proteomes" id="UP000030762"/>
    </source>
</evidence>
<dbReference type="GeneID" id="19954966"/>
<dbReference type="Proteomes" id="UP000030762">
    <property type="component" value="Unassembled WGS sequence"/>
</dbReference>
<dbReference type="OrthoDB" id="65385at2759"/>
<protein>
    <submittedName>
        <fullName evidence="1">Uncharacterized protein</fullName>
    </submittedName>
</protein>